<dbReference type="FunFam" id="3.30.70.270:FF:000001">
    <property type="entry name" value="Diguanylate cyclase domain protein"/>
    <property type="match status" value="1"/>
</dbReference>
<evidence type="ECO:0000259" key="2">
    <source>
        <dbReference type="PROSITE" id="PS50887"/>
    </source>
</evidence>
<evidence type="ECO:0000313" key="3">
    <source>
        <dbReference type="EMBL" id="REG84993.1"/>
    </source>
</evidence>
<dbReference type="NCBIfam" id="TIGR00254">
    <property type="entry name" value="GGDEF"/>
    <property type="match status" value="1"/>
</dbReference>
<dbReference type="SUPFAM" id="SSF55073">
    <property type="entry name" value="Nucleotide cyclase"/>
    <property type="match status" value="1"/>
</dbReference>
<comment type="cofactor">
    <cofactor evidence="1">
        <name>Mg(2+)</name>
        <dbReference type="ChEBI" id="CHEBI:18420"/>
    </cofactor>
</comment>
<dbReference type="InterPro" id="IPR003018">
    <property type="entry name" value="GAF"/>
</dbReference>
<dbReference type="InterPro" id="IPR029016">
    <property type="entry name" value="GAF-like_dom_sf"/>
</dbReference>
<dbReference type="Gene3D" id="3.30.70.270">
    <property type="match status" value="1"/>
</dbReference>
<organism evidence="3 4">
    <name type="scientific">Marinomonas pollencensis</name>
    <dbReference type="NCBI Taxonomy" id="491954"/>
    <lineage>
        <taxon>Bacteria</taxon>
        <taxon>Pseudomonadati</taxon>
        <taxon>Pseudomonadota</taxon>
        <taxon>Gammaproteobacteria</taxon>
        <taxon>Oceanospirillales</taxon>
        <taxon>Oceanospirillaceae</taxon>
        <taxon>Marinomonas</taxon>
    </lineage>
</organism>
<dbReference type="InterPro" id="IPR029787">
    <property type="entry name" value="Nucleotide_cyclase"/>
</dbReference>
<dbReference type="PROSITE" id="PS50887">
    <property type="entry name" value="GGDEF"/>
    <property type="match status" value="1"/>
</dbReference>
<dbReference type="SMART" id="SM00065">
    <property type="entry name" value="GAF"/>
    <property type="match status" value="1"/>
</dbReference>
<dbReference type="SMART" id="SM00267">
    <property type="entry name" value="GGDEF"/>
    <property type="match status" value="1"/>
</dbReference>
<dbReference type="Gene3D" id="3.30.450.40">
    <property type="match status" value="1"/>
</dbReference>
<gene>
    <name evidence="3" type="ORF">DFP81_103192</name>
</gene>
<dbReference type="PANTHER" id="PTHR43102:SF2">
    <property type="entry name" value="GAF DOMAIN-CONTAINING PROTEIN"/>
    <property type="match status" value="1"/>
</dbReference>
<name>A0A3E0DQA8_9GAMM</name>
<dbReference type="GO" id="GO:0003824">
    <property type="term" value="F:catalytic activity"/>
    <property type="evidence" value="ECO:0007669"/>
    <property type="project" value="UniProtKB-ARBA"/>
</dbReference>
<protein>
    <submittedName>
        <fullName evidence="3">Diguanylate cyclase with GAF sensor</fullName>
    </submittedName>
</protein>
<dbReference type="CDD" id="cd01949">
    <property type="entry name" value="GGDEF"/>
    <property type="match status" value="1"/>
</dbReference>
<dbReference type="Pfam" id="PF01590">
    <property type="entry name" value="GAF"/>
    <property type="match status" value="1"/>
</dbReference>
<keyword evidence="4" id="KW-1185">Reference proteome</keyword>
<evidence type="ECO:0000313" key="4">
    <source>
        <dbReference type="Proteomes" id="UP000256542"/>
    </source>
</evidence>
<dbReference type="InterPro" id="IPR043128">
    <property type="entry name" value="Rev_trsase/Diguanyl_cyclase"/>
</dbReference>
<evidence type="ECO:0000256" key="1">
    <source>
        <dbReference type="ARBA" id="ARBA00001946"/>
    </source>
</evidence>
<dbReference type="OrthoDB" id="9812358at2"/>
<feature type="domain" description="GGDEF" evidence="2">
    <location>
        <begin position="194"/>
        <end position="323"/>
    </location>
</feature>
<comment type="caution">
    <text evidence="3">The sequence shown here is derived from an EMBL/GenBank/DDBJ whole genome shotgun (WGS) entry which is preliminary data.</text>
</comment>
<accession>A0A3E0DQA8</accession>
<dbReference type="RefSeq" id="WP_115896868.1">
    <property type="nucleotide sequence ID" value="NZ_QUNG01000003.1"/>
</dbReference>
<sequence>MEVPKPPLNEAERLEALRGLKILDTSQDERFDRITRMAKRIFKVPIVLVTFVDEYRQWFKSSQGLDITETPREVSFCTHAINQDSTFIVPNALEDERFFDSPLVEGAPNIRFYAGYPLKLRPGVNLGTLCLIDTKPRELSREDLALLEDFGAMIEQEIKAIQWATMDDLTRITNRRGFITLAEHTLKVCSRREQAITLILFDLDKFKQVNDRHGHHEGDFALVKFADTLKHTFRKSDITGRFGGDEFIVMLAGTEPSDVDALLLRFENAIAEMNATLNKPYRVEYSVGVAFFPYDSQLALEKMIEQADAAMYKQKNVKPPANT</sequence>
<dbReference type="Proteomes" id="UP000256542">
    <property type="component" value="Unassembled WGS sequence"/>
</dbReference>
<dbReference type="Pfam" id="PF00990">
    <property type="entry name" value="GGDEF"/>
    <property type="match status" value="1"/>
</dbReference>
<dbReference type="InterPro" id="IPR000160">
    <property type="entry name" value="GGDEF_dom"/>
</dbReference>
<proteinExistence type="predicted"/>
<reference evidence="3 4" key="1">
    <citation type="submission" date="2018-08" db="EMBL/GenBank/DDBJ databases">
        <title>Genomic Encyclopedia of Type Strains, Phase III (KMG-III): the genomes of soil and plant-associated and newly described type strains.</title>
        <authorList>
            <person name="Whitman W."/>
        </authorList>
    </citation>
    <scope>NUCLEOTIDE SEQUENCE [LARGE SCALE GENOMIC DNA]</scope>
    <source>
        <strain evidence="3 4">CECT 7375</strain>
    </source>
</reference>
<dbReference type="AlphaFoldDB" id="A0A3E0DQA8"/>
<dbReference type="PANTHER" id="PTHR43102">
    <property type="entry name" value="SLR1143 PROTEIN"/>
    <property type="match status" value="1"/>
</dbReference>
<dbReference type="EMBL" id="QUNG01000003">
    <property type="protein sequence ID" value="REG84993.1"/>
    <property type="molecule type" value="Genomic_DNA"/>
</dbReference>
<dbReference type="SUPFAM" id="SSF55781">
    <property type="entry name" value="GAF domain-like"/>
    <property type="match status" value="1"/>
</dbReference>